<dbReference type="Gene3D" id="1.20.120.450">
    <property type="entry name" value="dinb family like domain"/>
    <property type="match status" value="1"/>
</dbReference>
<dbReference type="InterPro" id="IPR017519">
    <property type="entry name" value="CHP03085"/>
</dbReference>
<dbReference type="InterPro" id="IPR034660">
    <property type="entry name" value="DinB/YfiT-like"/>
</dbReference>
<keyword evidence="3" id="KW-1185">Reference proteome</keyword>
<dbReference type="Pfam" id="PF11716">
    <property type="entry name" value="MDMPI_N"/>
    <property type="match status" value="1"/>
</dbReference>
<dbReference type="SUPFAM" id="SSF109854">
    <property type="entry name" value="DinB/YfiT-like putative metalloenzymes"/>
    <property type="match status" value="1"/>
</dbReference>
<dbReference type="InterPro" id="IPR024344">
    <property type="entry name" value="MDMPI_metal-binding"/>
</dbReference>
<dbReference type="RefSeq" id="WP_015747508.1">
    <property type="nucleotide sequence ID" value="NC_013235.1"/>
</dbReference>
<dbReference type="InterPro" id="IPR017517">
    <property type="entry name" value="Maleyloyr_isom"/>
</dbReference>
<dbReference type="AlphaFoldDB" id="C8XJF2"/>
<reference evidence="2 3" key="2">
    <citation type="journal article" date="2010" name="Stand. Genomic Sci.">
        <title>Complete genome sequence of Nakamurella multipartita type strain (Y-104).</title>
        <authorList>
            <person name="Tice H."/>
            <person name="Mayilraj S."/>
            <person name="Sims D."/>
            <person name="Lapidus A."/>
            <person name="Nolan M."/>
            <person name="Lucas S."/>
            <person name="Glavina Del Rio T."/>
            <person name="Copeland A."/>
            <person name="Cheng J.F."/>
            <person name="Meincke L."/>
            <person name="Bruce D."/>
            <person name="Goodwin L."/>
            <person name="Pitluck S."/>
            <person name="Ivanova N."/>
            <person name="Mavromatis K."/>
            <person name="Ovchinnikova G."/>
            <person name="Pati A."/>
            <person name="Chen A."/>
            <person name="Palaniappan K."/>
            <person name="Land M."/>
            <person name="Hauser L."/>
            <person name="Chang Y.J."/>
            <person name="Jeffries C.D."/>
            <person name="Detter J.C."/>
            <person name="Brettin T."/>
            <person name="Rohde M."/>
            <person name="Goker M."/>
            <person name="Bristow J."/>
            <person name="Eisen J.A."/>
            <person name="Markowitz V."/>
            <person name="Hugenholtz P."/>
            <person name="Kyrpides N.C."/>
            <person name="Klenk H.P."/>
            <person name="Chen F."/>
        </authorList>
    </citation>
    <scope>NUCLEOTIDE SEQUENCE [LARGE SCALE GENOMIC DNA]</scope>
    <source>
        <strain evidence="3">ATCC 700099 / DSM 44233 / CIP 104796 / JCM 9543 / NBRC 105858 / Y-104</strain>
    </source>
</reference>
<evidence type="ECO:0000313" key="3">
    <source>
        <dbReference type="Proteomes" id="UP000002218"/>
    </source>
</evidence>
<dbReference type="Proteomes" id="UP000002218">
    <property type="component" value="Chromosome"/>
</dbReference>
<organism evidence="2 3">
    <name type="scientific">Nakamurella multipartita (strain ATCC 700099 / DSM 44233 / CIP 104796 / JCM 9543 / NBRC 105858 / Y-104)</name>
    <name type="common">Microsphaera multipartita</name>
    <dbReference type="NCBI Taxonomy" id="479431"/>
    <lineage>
        <taxon>Bacteria</taxon>
        <taxon>Bacillati</taxon>
        <taxon>Actinomycetota</taxon>
        <taxon>Actinomycetes</taxon>
        <taxon>Nakamurellales</taxon>
        <taxon>Nakamurellaceae</taxon>
        <taxon>Nakamurella</taxon>
    </lineage>
</organism>
<dbReference type="STRING" id="479431.Namu_2240"/>
<accession>C8XJF2</accession>
<dbReference type="eggNOG" id="COG0243">
    <property type="taxonomic scope" value="Bacteria"/>
</dbReference>
<protein>
    <recommendedName>
        <fullName evidence="1">Mycothiol-dependent maleylpyruvate isomerase metal-binding domain-containing protein</fullName>
    </recommendedName>
</protein>
<evidence type="ECO:0000313" key="2">
    <source>
        <dbReference type="EMBL" id="ACV78617.1"/>
    </source>
</evidence>
<dbReference type="HOGENOM" id="CLU_1287934_0_0_11"/>
<proteinExistence type="predicted"/>
<dbReference type="EMBL" id="CP001737">
    <property type="protein sequence ID" value="ACV78617.1"/>
    <property type="molecule type" value="Genomic_DNA"/>
</dbReference>
<feature type="domain" description="Mycothiol-dependent maleylpyruvate isomerase metal-binding" evidence="1">
    <location>
        <begin position="5"/>
        <end position="82"/>
    </location>
</feature>
<dbReference type="InParanoid" id="C8XJF2"/>
<name>C8XJF2_NAKMY</name>
<reference evidence="3" key="1">
    <citation type="submission" date="2009-09" db="EMBL/GenBank/DDBJ databases">
        <title>The complete genome of Nakamurella multipartita DSM 44233.</title>
        <authorList>
            <consortium name="US DOE Joint Genome Institute (JGI-PGF)"/>
            <person name="Lucas S."/>
            <person name="Copeland A."/>
            <person name="Lapidus A."/>
            <person name="Glavina del Rio T."/>
            <person name="Dalin E."/>
            <person name="Tice H."/>
            <person name="Bruce D."/>
            <person name="Goodwin L."/>
            <person name="Pitluck S."/>
            <person name="Kyrpides N."/>
            <person name="Mavromatis K."/>
            <person name="Ivanova N."/>
            <person name="Ovchinnikova G."/>
            <person name="Sims D."/>
            <person name="Meincke L."/>
            <person name="Brettin T."/>
            <person name="Detter J.C."/>
            <person name="Han C."/>
            <person name="Larimer F."/>
            <person name="Land M."/>
            <person name="Hauser L."/>
            <person name="Markowitz V."/>
            <person name="Cheng J.-F."/>
            <person name="Hugenholtz P."/>
            <person name="Woyke T."/>
            <person name="Wu D."/>
            <person name="Klenk H.-P."/>
            <person name="Eisen J.A."/>
        </authorList>
    </citation>
    <scope>NUCLEOTIDE SEQUENCE [LARGE SCALE GENOMIC DNA]</scope>
    <source>
        <strain evidence="3">ATCC 700099 / DSM 44233 / CIP 104796 / JCM 9543 / NBRC 105858 / Y-104</strain>
    </source>
</reference>
<dbReference type="GO" id="GO:0046872">
    <property type="term" value="F:metal ion binding"/>
    <property type="evidence" value="ECO:0007669"/>
    <property type="project" value="InterPro"/>
</dbReference>
<dbReference type="NCBIfam" id="TIGR03085">
    <property type="entry name" value="TIGR03085 family metal-binding protein"/>
    <property type="match status" value="1"/>
</dbReference>
<dbReference type="NCBIfam" id="TIGR03083">
    <property type="entry name" value="maleylpyruvate isomerase family mycothiol-dependent enzyme"/>
    <property type="match status" value="1"/>
</dbReference>
<evidence type="ECO:0000259" key="1">
    <source>
        <dbReference type="Pfam" id="PF11716"/>
    </source>
</evidence>
<sequence>MSLARTERAALADLFAAVGPDQPTLCEGWQTRDLLTHLLIRERDPLGAVGTQLKPLHSFTEKAEQGYRSRPWTSMIEQYRAGPPAWNPTGWGPVDDLVNGNEMFIHHEDVRRGQPGWQPRELSEQDTAELAKSVTSPLSRLMVRKAPTGIVAHIPGHEPVVLRKGEPVVTLTGEPGEIVLWLSGRDEVELEFGGDPAAVGALRTLQRGF</sequence>
<dbReference type="KEGG" id="nml:Namu_2240"/>
<gene>
    <name evidence="2" type="ordered locus">Namu_2240</name>
</gene>